<dbReference type="Proteomes" id="UP000886886">
    <property type="component" value="Unassembled WGS sequence"/>
</dbReference>
<gene>
    <name evidence="1" type="ORF">IAB26_14675</name>
</gene>
<evidence type="ECO:0000313" key="1">
    <source>
        <dbReference type="EMBL" id="HIQ97790.1"/>
    </source>
</evidence>
<proteinExistence type="predicted"/>
<dbReference type="AlphaFoldDB" id="A0A9D1D200"/>
<organism evidence="1 2">
    <name type="scientific">Candidatus Limivivens merdigallinarum</name>
    <dbReference type="NCBI Taxonomy" id="2840859"/>
    <lineage>
        <taxon>Bacteria</taxon>
        <taxon>Bacillati</taxon>
        <taxon>Bacillota</taxon>
        <taxon>Clostridia</taxon>
        <taxon>Lachnospirales</taxon>
        <taxon>Lachnospiraceae</taxon>
        <taxon>Lachnospiraceae incertae sedis</taxon>
        <taxon>Candidatus Limivivens</taxon>
    </lineage>
</organism>
<evidence type="ECO:0008006" key="3">
    <source>
        <dbReference type="Google" id="ProtNLM"/>
    </source>
</evidence>
<dbReference type="InterPro" id="IPR010064">
    <property type="entry name" value="HK97-gp10_tail"/>
</dbReference>
<reference evidence="1" key="1">
    <citation type="submission" date="2020-10" db="EMBL/GenBank/DDBJ databases">
        <authorList>
            <person name="Gilroy R."/>
        </authorList>
    </citation>
    <scope>NUCLEOTIDE SEQUENCE</scope>
    <source>
        <strain evidence="1">ChiSjej3B21-11622</strain>
    </source>
</reference>
<protein>
    <recommendedName>
        <fullName evidence="3">Phage protein, HK97 gp10 family</fullName>
    </recommendedName>
</protein>
<comment type="caution">
    <text evidence="1">The sequence shown here is derived from an EMBL/GenBank/DDBJ whole genome shotgun (WGS) entry which is preliminary data.</text>
</comment>
<evidence type="ECO:0000313" key="2">
    <source>
        <dbReference type="Proteomes" id="UP000886886"/>
    </source>
</evidence>
<name>A0A9D1D200_9FIRM</name>
<sequence length="136" mass="14934">MAKLTLDGMEVFDEVFKKLSNPGPAAKKAVEQSKGILRKSLQKEIRKAANRGYATGDLENSIVATKTKENEYGTYSVVMPVGTDRKGTRNGEKLAYLENGTSRQQAHPVRQAAVNNAEAECTEVIQKIMEEEMGAE</sequence>
<reference evidence="1" key="2">
    <citation type="journal article" date="2021" name="PeerJ">
        <title>Extensive microbial diversity within the chicken gut microbiome revealed by metagenomics and culture.</title>
        <authorList>
            <person name="Gilroy R."/>
            <person name="Ravi A."/>
            <person name="Getino M."/>
            <person name="Pursley I."/>
            <person name="Horton D.L."/>
            <person name="Alikhan N.F."/>
            <person name="Baker D."/>
            <person name="Gharbi K."/>
            <person name="Hall N."/>
            <person name="Watson M."/>
            <person name="Adriaenssens E.M."/>
            <person name="Foster-Nyarko E."/>
            <person name="Jarju S."/>
            <person name="Secka A."/>
            <person name="Antonio M."/>
            <person name="Oren A."/>
            <person name="Chaudhuri R.R."/>
            <person name="La Ragione R."/>
            <person name="Hildebrand F."/>
            <person name="Pallen M.J."/>
        </authorList>
    </citation>
    <scope>NUCLEOTIDE SEQUENCE</scope>
    <source>
        <strain evidence="1">ChiSjej3B21-11622</strain>
    </source>
</reference>
<accession>A0A9D1D200</accession>
<dbReference type="EMBL" id="DVFT01000215">
    <property type="protein sequence ID" value="HIQ97790.1"/>
    <property type="molecule type" value="Genomic_DNA"/>
</dbReference>
<dbReference type="NCBIfam" id="TIGR01725">
    <property type="entry name" value="phge_HK97_gp10"/>
    <property type="match status" value="1"/>
</dbReference>